<dbReference type="SUPFAM" id="SSF56801">
    <property type="entry name" value="Acetyl-CoA synthetase-like"/>
    <property type="match status" value="1"/>
</dbReference>
<dbReference type="GeneID" id="63745801"/>
<dbReference type="Gene3D" id="3.40.50.12780">
    <property type="entry name" value="N-terminal domain of ligase-like"/>
    <property type="match status" value="1"/>
</dbReference>
<dbReference type="PANTHER" id="PTHR43845:SF1">
    <property type="entry name" value="BLR5969 PROTEIN"/>
    <property type="match status" value="1"/>
</dbReference>
<sequence length="464" mass="51458">MDFFSVPKYPLQDILAVAAIHPFYLSTAQYPPTDAQIKEAIRNAREAGCPDLKSLPLTYKDNLYKAIQRLVADHTPANVYRHACYTSMTGGGSGGQPMFFLTDAWENRLQRMAMGKLLRQCGLIVPGDLVISMHTSGSFYRSLDLTAETVENAGGTIFCAGHAMPHAEVARVVSNIGINVISGDSSQILQFALHVSSLPDAERQAIRITKAFYTSEPLVRSQRAYLTSVFGDELLICSAFGSAEAGPWAVMNPAITGYAENDDSADFIFDTRDMTVEVLPPAVLEESADNKHGKPLPDGEVGVFALTSLQRLRNPLIRYLTGDVGSVHPLPETKLIDPEEAQHLKVFRMQGRDQRFSFEWQGEYIEFAALRGLIQSEGLSVLQWQIIRSVGETLTHHVEIRLLRGQTRDKILSDEDVVQRLKSFCHVGPDSEPYFQVTFVSGLQGFERSKTGNKVMRFVDIPKS</sequence>
<organism evidence="1 2">
    <name type="scientific">Aspergillus wentii DTO 134E9</name>
    <dbReference type="NCBI Taxonomy" id="1073089"/>
    <lineage>
        <taxon>Eukaryota</taxon>
        <taxon>Fungi</taxon>
        <taxon>Dikarya</taxon>
        <taxon>Ascomycota</taxon>
        <taxon>Pezizomycotina</taxon>
        <taxon>Eurotiomycetes</taxon>
        <taxon>Eurotiomycetidae</taxon>
        <taxon>Eurotiales</taxon>
        <taxon>Aspergillaceae</taxon>
        <taxon>Aspergillus</taxon>
        <taxon>Aspergillus subgen. Cremei</taxon>
    </lineage>
</organism>
<dbReference type="Proteomes" id="UP000184383">
    <property type="component" value="Unassembled WGS sequence"/>
</dbReference>
<dbReference type="STRING" id="1073089.A0A1L9RYX4"/>
<dbReference type="InterPro" id="IPR042099">
    <property type="entry name" value="ANL_N_sf"/>
</dbReference>
<reference evidence="2" key="1">
    <citation type="journal article" date="2017" name="Genome Biol.">
        <title>Comparative genomics reveals high biological diversity and specific adaptations in the industrially and medically important fungal genus Aspergillus.</title>
        <authorList>
            <person name="de Vries R.P."/>
            <person name="Riley R."/>
            <person name="Wiebenga A."/>
            <person name="Aguilar-Osorio G."/>
            <person name="Amillis S."/>
            <person name="Uchima C.A."/>
            <person name="Anderluh G."/>
            <person name="Asadollahi M."/>
            <person name="Askin M."/>
            <person name="Barry K."/>
            <person name="Battaglia E."/>
            <person name="Bayram O."/>
            <person name="Benocci T."/>
            <person name="Braus-Stromeyer S.A."/>
            <person name="Caldana C."/>
            <person name="Canovas D."/>
            <person name="Cerqueira G.C."/>
            <person name="Chen F."/>
            <person name="Chen W."/>
            <person name="Choi C."/>
            <person name="Clum A."/>
            <person name="Dos Santos R.A."/>
            <person name="Damasio A.R."/>
            <person name="Diallinas G."/>
            <person name="Emri T."/>
            <person name="Fekete E."/>
            <person name="Flipphi M."/>
            <person name="Freyberg S."/>
            <person name="Gallo A."/>
            <person name="Gournas C."/>
            <person name="Habgood R."/>
            <person name="Hainaut M."/>
            <person name="Harispe M.L."/>
            <person name="Henrissat B."/>
            <person name="Hilden K.S."/>
            <person name="Hope R."/>
            <person name="Hossain A."/>
            <person name="Karabika E."/>
            <person name="Karaffa L."/>
            <person name="Karanyi Z."/>
            <person name="Krasevec N."/>
            <person name="Kuo A."/>
            <person name="Kusch H."/>
            <person name="LaButti K."/>
            <person name="Lagendijk E.L."/>
            <person name="Lapidus A."/>
            <person name="Levasseur A."/>
            <person name="Lindquist E."/>
            <person name="Lipzen A."/>
            <person name="Logrieco A.F."/>
            <person name="MacCabe A."/>
            <person name="Maekelae M.R."/>
            <person name="Malavazi I."/>
            <person name="Melin P."/>
            <person name="Meyer V."/>
            <person name="Mielnichuk N."/>
            <person name="Miskei M."/>
            <person name="Molnar A.P."/>
            <person name="Mule G."/>
            <person name="Ngan C.Y."/>
            <person name="Orejas M."/>
            <person name="Orosz E."/>
            <person name="Ouedraogo J.P."/>
            <person name="Overkamp K.M."/>
            <person name="Park H.-S."/>
            <person name="Perrone G."/>
            <person name="Piumi F."/>
            <person name="Punt P.J."/>
            <person name="Ram A.F."/>
            <person name="Ramon A."/>
            <person name="Rauscher S."/>
            <person name="Record E."/>
            <person name="Riano-Pachon D.M."/>
            <person name="Robert V."/>
            <person name="Roehrig J."/>
            <person name="Ruller R."/>
            <person name="Salamov A."/>
            <person name="Salih N.S."/>
            <person name="Samson R.A."/>
            <person name="Sandor E."/>
            <person name="Sanguinetti M."/>
            <person name="Schuetze T."/>
            <person name="Sepcic K."/>
            <person name="Shelest E."/>
            <person name="Sherlock G."/>
            <person name="Sophianopoulou V."/>
            <person name="Squina F.M."/>
            <person name="Sun H."/>
            <person name="Susca A."/>
            <person name="Todd R.B."/>
            <person name="Tsang A."/>
            <person name="Unkles S.E."/>
            <person name="van de Wiele N."/>
            <person name="van Rossen-Uffink D."/>
            <person name="Oliveira J.V."/>
            <person name="Vesth T.C."/>
            <person name="Visser J."/>
            <person name="Yu J.-H."/>
            <person name="Zhou M."/>
            <person name="Andersen M.R."/>
            <person name="Archer D.B."/>
            <person name="Baker S.E."/>
            <person name="Benoit I."/>
            <person name="Brakhage A.A."/>
            <person name="Braus G.H."/>
            <person name="Fischer R."/>
            <person name="Frisvad J.C."/>
            <person name="Goldman G.H."/>
            <person name="Houbraken J."/>
            <person name="Oakley B."/>
            <person name="Pocsi I."/>
            <person name="Scazzocchio C."/>
            <person name="Seiboth B."/>
            <person name="vanKuyk P.A."/>
            <person name="Wortman J."/>
            <person name="Dyer P.S."/>
            <person name="Grigoriev I.V."/>
        </authorList>
    </citation>
    <scope>NUCLEOTIDE SEQUENCE [LARGE SCALE GENOMIC DNA]</scope>
    <source>
        <strain evidence="2">DTO 134E9</strain>
    </source>
</reference>
<gene>
    <name evidence="1" type="ORF">ASPWEDRAFT_166202</name>
</gene>
<dbReference type="PANTHER" id="PTHR43845">
    <property type="entry name" value="BLR5969 PROTEIN"/>
    <property type="match status" value="1"/>
</dbReference>
<dbReference type="VEuPathDB" id="FungiDB:ASPWEDRAFT_166202"/>
<dbReference type="EMBL" id="KV878209">
    <property type="protein sequence ID" value="OJJ40115.1"/>
    <property type="molecule type" value="Genomic_DNA"/>
</dbReference>
<dbReference type="OrthoDB" id="10047078at2759"/>
<protein>
    <recommendedName>
        <fullName evidence="3">AMP-dependent synthetase/ligase domain-containing protein</fullName>
    </recommendedName>
</protein>
<proteinExistence type="predicted"/>
<keyword evidence="2" id="KW-1185">Reference proteome</keyword>
<evidence type="ECO:0000313" key="1">
    <source>
        <dbReference type="EMBL" id="OJJ40115.1"/>
    </source>
</evidence>
<dbReference type="AlphaFoldDB" id="A0A1L9RYX4"/>
<evidence type="ECO:0008006" key="3">
    <source>
        <dbReference type="Google" id="ProtNLM"/>
    </source>
</evidence>
<name>A0A1L9RYX4_ASPWE</name>
<evidence type="ECO:0000313" key="2">
    <source>
        <dbReference type="Proteomes" id="UP000184383"/>
    </source>
</evidence>
<dbReference type="RefSeq" id="XP_040693791.1">
    <property type="nucleotide sequence ID" value="XM_040829953.1"/>
</dbReference>
<accession>A0A1L9RYX4</accession>